<organism evidence="1 2">
    <name type="scientific">Aphis gossypii</name>
    <name type="common">Cotton aphid</name>
    <dbReference type="NCBI Taxonomy" id="80765"/>
    <lineage>
        <taxon>Eukaryota</taxon>
        <taxon>Metazoa</taxon>
        <taxon>Ecdysozoa</taxon>
        <taxon>Arthropoda</taxon>
        <taxon>Hexapoda</taxon>
        <taxon>Insecta</taxon>
        <taxon>Pterygota</taxon>
        <taxon>Neoptera</taxon>
        <taxon>Paraneoptera</taxon>
        <taxon>Hemiptera</taxon>
        <taxon>Sternorrhyncha</taxon>
        <taxon>Aphidomorpha</taxon>
        <taxon>Aphidoidea</taxon>
        <taxon>Aphididae</taxon>
        <taxon>Aphidini</taxon>
        <taxon>Aphis</taxon>
        <taxon>Aphis</taxon>
    </lineage>
</organism>
<dbReference type="Proteomes" id="UP001154329">
    <property type="component" value="Chromosome 1"/>
</dbReference>
<sequence>MKKKNKQYLIRCRPKYFEKKKIAEKWLLEHINKQKLRTGRWTTQKTRGDGVVGATRFSQFYRSLVTFAHFHDRSCGRVYSDMRRTSTIMTESEAATRKWTTMELARNVVYVFGVDDDFGDGKRKTYHGASE</sequence>
<gene>
    <name evidence="1" type="ORF">APHIGO_LOCUS217</name>
</gene>
<dbReference type="EMBL" id="OU899034">
    <property type="protein sequence ID" value="CAH1707928.1"/>
    <property type="molecule type" value="Genomic_DNA"/>
</dbReference>
<keyword evidence="2" id="KW-1185">Reference proteome</keyword>
<evidence type="ECO:0000313" key="1">
    <source>
        <dbReference type="EMBL" id="CAH1707928.1"/>
    </source>
</evidence>
<name>A0A9P0IIF0_APHGO</name>
<accession>A0A9P0IIF0</accession>
<proteinExistence type="predicted"/>
<reference evidence="1" key="1">
    <citation type="submission" date="2022-02" db="EMBL/GenBank/DDBJ databases">
        <authorList>
            <person name="King R."/>
        </authorList>
    </citation>
    <scope>NUCLEOTIDE SEQUENCE</scope>
</reference>
<dbReference type="AlphaFoldDB" id="A0A9P0IIF0"/>
<reference evidence="1" key="2">
    <citation type="submission" date="2022-10" db="EMBL/GenBank/DDBJ databases">
        <authorList>
            <consortium name="ENA_rothamsted_submissions"/>
            <consortium name="culmorum"/>
            <person name="King R."/>
        </authorList>
    </citation>
    <scope>NUCLEOTIDE SEQUENCE</scope>
</reference>
<evidence type="ECO:0000313" key="2">
    <source>
        <dbReference type="Proteomes" id="UP001154329"/>
    </source>
</evidence>
<protein>
    <submittedName>
        <fullName evidence="1">Uncharacterized protein</fullName>
    </submittedName>
</protein>